<keyword evidence="8 11" id="KW-0503">Monooxygenase</keyword>
<gene>
    <name evidence="13" type="ORF">VNO77_33050</name>
</gene>
<name>A0AAN9PYI8_CANGL</name>
<dbReference type="PROSITE" id="PS00086">
    <property type="entry name" value="CYTOCHROME_P450"/>
    <property type="match status" value="1"/>
</dbReference>
<evidence type="ECO:0000256" key="12">
    <source>
        <dbReference type="SAM" id="Phobius"/>
    </source>
</evidence>
<comment type="cofactor">
    <cofactor evidence="1 10">
        <name>heme</name>
        <dbReference type="ChEBI" id="CHEBI:30413"/>
    </cofactor>
</comment>
<evidence type="ECO:0000256" key="10">
    <source>
        <dbReference type="PIRSR" id="PIRSR602401-1"/>
    </source>
</evidence>
<accession>A0AAN9PYI8</accession>
<evidence type="ECO:0000256" key="11">
    <source>
        <dbReference type="RuleBase" id="RU000461"/>
    </source>
</evidence>
<evidence type="ECO:0000256" key="7">
    <source>
        <dbReference type="ARBA" id="ARBA00023004"/>
    </source>
</evidence>
<dbReference type="InterPro" id="IPR017972">
    <property type="entry name" value="Cyt_P450_CS"/>
</dbReference>
<protein>
    <recommendedName>
        <fullName evidence="15">Cytochrome P450 CYP736A12-like</fullName>
    </recommendedName>
</protein>
<comment type="subcellular location">
    <subcellularLocation>
        <location evidence="2">Membrane</location>
    </subcellularLocation>
</comment>
<dbReference type="Proteomes" id="UP001367508">
    <property type="component" value="Unassembled WGS sequence"/>
</dbReference>
<sequence length="510" mass="57812">MLLETLALPTILLAIFIFIFTLYVVVLHPKRHQHYGKNPPGPKALPIIGNLHLLGKLPHRNLQSLARKYGPIMSLKLGQVPTIVVSSPEMAEQFLKTHDTLFASRPKLEASESLSHGSKGLAFSQYGAYWRNMRKVCTLQLLSASKVEMFGPLRREELGKLVKSLRNSAASCEVVDLSELVGELMENIVYKMVLGRTRVDKFDLKGIVLEVMNLVGAFNLADYLPWLGMLDLQGLTRRLKKVSKDFDQVLEHIIKDHEHPSNNEEKGPHNKDFVDILLSLVHQPVDVHDEHKHVIDRTNIKAIVLDIITAAFDTSTTTVEWAMSELLRHPSVMKKLQDELQDAVGMNRQVEENDLEKLPYLNMVVKETLRLYPVAPLLLPRESREDVIIDGYCIKKKSRIITNAWAIGRDPKVWSDNVEMFNPERFSNSNIDIRGNNFQVIPFGSGRRGCPGIHLGLISVKLVLAQLVHCFNWNLPLGMSIDELDMQEKFGLTMPRNKHLLAMPTYRLVG</sequence>
<dbReference type="GO" id="GO:0020037">
    <property type="term" value="F:heme binding"/>
    <property type="evidence" value="ECO:0007669"/>
    <property type="project" value="InterPro"/>
</dbReference>
<keyword evidence="5 10" id="KW-0479">Metal-binding</keyword>
<evidence type="ECO:0000256" key="5">
    <source>
        <dbReference type="ARBA" id="ARBA00022723"/>
    </source>
</evidence>
<dbReference type="PANTHER" id="PTHR47943">
    <property type="entry name" value="CYTOCHROME P450 93A3-LIKE"/>
    <property type="match status" value="1"/>
</dbReference>
<dbReference type="PRINTS" id="PR00463">
    <property type="entry name" value="EP450I"/>
</dbReference>
<reference evidence="13 14" key="1">
    <citation type="submission" date="2024-01" db="EMBL/GenBank/DDBJ databases">
        <title>The genomes of 5 underutilized Papilionoideae crops provide insights into root nodulation and disease resistanc.</title>
        <authorList>
            <person name="Jiang F."/>
        </authorList>
    </citation>
    <scope>NUCLEOTIDE SEQUENCE [LARGE SCALE GENOMIC DNA]</scope>
    <source>
        <strain evidence="13">LVBAO_FW01</strain>
        <tissue evidence="13">Leaves</tissue>
    </source>
</reference>
<evidence type="ECO:0000313" key="13">
    <source>
        <dbReference type="EMBL" id="KAK7314524.1"/>
    </source>
</evidence>
<dbReference type="GO" id="GO:0016705">
    <property type="term" value="F:oxidoreductase activity, acting on paired donors, with incorporation or reduction of molecular oxygen"/>
    <property type="evidence" value="ECO:0007669"/>
    <property type="project" value="InterPro"/>
</dbReference>
<dbReference type="EMBL" id="JAYMYQ010000008">
    <property type="protein sequence ID" value="KAK7314524.1"/>
    <property type="molecule type" value="Genomic_DNA"/>
</dbReference>
<dbReference type="PANTHER" id="PTHR47943:SF9">
    <property type="entry name" value="CYTOCHROME P450"/>
    <property type="match status" value="1"/>
</dbReference>
<dbReference type="Pfam" id="PF00067">
    <property type="entry name" value="p450"/>
    <property type="match status" value="1"/>
</dbReference>
<keyword evidence="14" id="KW-1185">Reference proteome</keyword>
<keyword evidence="4 10" id="KW-0349">Heme</keyword>
<comment type="caution">
    <text evidence="13">The sequence shown here is derived from an EMBL/GenBank/DDBJ whole genome shotgun (WGS) entry which is preliminary data.</text>
</comment>
<dbReference type="SUPFAM" id="SSF48264">
    <property type="entry name" value="Cytochrome P450"/>
    <property type="match status" value="1"/>
</dbReference>
<dbReference type="AlphaFoldDB" id="A0AAN9PYI8"/>
<organism evidence="13 14">
    <name type="scientific">Canavalia gladiata</name>
    <name type="common">Sword bean</name>
    <name type="synonym">Dolichos gladiatus</name>
    <dbReference type="NCBI Taxonomy" id="3824"/>
    <lineage>
        <taxon>Eukaryota</taxon>
        <taxon>Viridiplantae</taxon>
        <taxon>Streptophyta</taxon>
        <taxon>Embryophyta</taxon>
        <taxon>Tracheophyta</taxon>
        <taxon>Spermatophyta</taxon>
        <taxon>Magnoliopsida</taxon>
        <taxon>eudicotyledons</taxon>
        <taxon>Gunneridae</taxon>
        <taxon>Pentapetalae</taxon>
        <taxon>rosids</taxon>
        <taxon>fabids</taxon>
        <taxon>Fabales</taxon>
        <taxon>Fabaceae</taxon>
        <taxon>Papilionoideae</taxon>
        <taxon>50 kb inversion clade</taxon>
        <taxon>NPAAA clade</taxon>
        <taxon>indigoferoid/millettioid clade</taxon>
        <taxon>Phaseoleae</taxon>
        <taxon>Canavalia</taxon>
    </lineage>
</organism>
<evidence type="ECO:0000256" key="2">
    <source>
        <dbReference type="ARBA" id="ARBA00004370"/>
    </source>
</evidence>
<evidence type="ECO:0000256" key="6">
    <source>
        <dbReference type="ARBA" id="ARBA00023002"/>
    </source>
</evidence>
<evidence type="ECO:0000256" key="4">
    <source>
        <dbReference type="ARBA" id="ARBA00022617"/>
    </source>
</evidence>
<evidence type="ECO:0000256" key="8">
    <source>
        <dbReference type="ARBA" id="ARBA00023033"/>
    </source>
</evidence>
<evidence type="ECO:0000256" key="9">
    <source>
        <dbReference type="ARBA" id="ARBA00023136"/>
    </source>
</evidence>
<evidence type="ECO:0000313" key="14">
    <source>
        <dbReference type="Proteomes" id="UP001367508"/>
    </source>
</evidence>
<keyword evidence="7 10" id="KW-0408">Iron</keyword>
<dbReference type="InterPro" id="IPR001128">
    <property type="entry name" value="Cyt_P450"/>
</dbReference>
<comment type="similarity">
    <text evidence="3 11">Belongs to the cytochrome P450 family.</text>
</comment>
<dbReference type="FunFam" id="1.10.630.10:FF:000011">
    <property type="entry name" value="Cytochrome P450 83B1"/>
    <property type="match status" value="1"/>
</dbReference>
<dbReference type="PRINTS" id="PR00385">
    <property type="entry name" value="P450"/>
</dbReference>
<dbReference type="InterPro" id="IPR036396">
    <property type="entry name" value="Cyt_P450_sf"/>
</dbReference>
<keyword evidence="6 11" id="KW-0560">Oxidoreductase</keyword>
<dbReference type="GO" id="GO:0005506">
    <property type="term" value="F:iron ion binding"/>
    <property type="evidence" value="ECO:0007669"/>
    <property type="project" value="InterPro"/>
</dbReference>
<evidence type="ECO:0000256" key="1">
    <source>
        <dbReference type="ARBA" id="ARBA00001971"/>
    </source>
</evidence>
<keyword evidence="12" id="KW-0812">Transmembrane</keyword>
<keyword evidence="12" id="KW-1133">Transmembrane helix</keyword>
<proteinExistence type="inferred from homology"/>
<dbReference type="InterPro" id="IPR002401">
    <property type="entry name" value="Cyt_P450_E_grp-I"/>
</dbReference>
<feature type="binding site" description="axial binding residue" evidence="10">
    <location>
        <position position="450"/>
    </location>
    <ligand>
        <name>heme</name>
        <dbReference type="ChEBI" id="CHEBI:30413"/>
    </ligand>
    <ligandPart>
        <name>Fe</name>
        <dbReference type="ChEBI" id="CHEBI:18248"/>
    </ligandPart>
</feature>
<dbReference type="GO" id="GO:0016020">
    <property type="term" value="C:membrane"/>
    <property type="evidence" value="ECO:0007669"/>
    <property type="project" value="UniProtKB-SubCell"/>
</dbReference>
<feature type="transmembrane region" description="Helical" evidence="12">
    <location>
        <begin position="6"/>
        <end position="27"/>
    </location>
</feature>
<keyword evidence="9 12" id="KW-0472">Membrane</keyword>
<dbReference type="Gene3D" id="1.10.630.10">
    <property type="entry name" value="Cytochrome P450"/>
    <property type="match status" value="1"/>
</dbReference>
<evidence type="ECO:0008006" key="15">
    <source>
        <dbReference type="Google" id="ProtNLM"/>
    </source>
</evidence>
<dbReference type="GO" id="GO:0004497">
    <property type="term" value="F:monooxygenase activity"/>
    <property type="evidence" value="ECO:0007669"/>
    <property type="project" value="UniProtKB-KW"/>
</dbReference>
<evidence type="ECO:0000256" key="3">
    <source>
        <dbReference type="ARBA" id="ARBA00010617"/>
    </source>
</evidence>
<dbReference type="CDD" id="cd11072">
    <property type="entry name" value="CYP71-like"/>
    <property type="match status" value="1"/>
</dbReference>